<comment type="similarity">
    <text evidence="3">Belongs to the damage-control phosphatase family. Sugar phosphate phosphatase III subfamily.</text>
</comment>
<comment type="cofactor">
    <cofactor evidence="2">
        <name>Mn(2+)</name>
        <dbReference type="ChEBI" id="CHEBI:29035"/>
    </cofactor>
</comment>
<accession>A0ABV4XK23</accession>
<protein>
    <submittedName>
        <fullName evidence="9">Damage-control phosphatase ARMT1 family protein</fullName>
    </submittedName>
</protein>
<name>A0ABV4XK23_9CYAN</name>
<gene>
    <name evidence="9" type="ORF">ACE1CI_03830</name>
</gene>
<dbReference type="PANTHER" id="PTHR12260">
    <property type="entry name" value="DAMAGE-CONTROL PHOSPHATASE ARMT1"/>
    <property type="match status" value="1"/>
</dbReference>
<dbReference type="Gene3D" id="3.40.50.10880">
    <property type="entry name" value="Uncharacterised protein PF01937, DUF89, domain 3"/>
    <property type="match status" value="1"/>
</dbReference>
<keyword evidence="4" id="KW-0479">Metal-binding</keyword>
<dbReference type="InterPro" id="IPR036075">
    <property type="entry name" value="ARMT-1-like_metal-bd_sf"/>
</dbReference>
<reference evidence="9 10" key="1">
    <citation type="submission" date="2024-09" db="EMBL/GenBank/DDBJ databases">
        <title>Floridaenema gen nov. (Aerosakkonemataceae, Aerosakkonematales ord. nov., Cyanobacteria) from benthic tropical and subtropical fresh waters, with the description of four new species.</title>
        <authorList>
            <person name="Moretto J.A."/>
            <person name="Berthold D.E."/>
            <person name="Lefler F.W."/>
            <person name="Huang I.-S."/>
            <person name="Laughinghouse H. IV."/>
        </authorList>
    </citation>
    <scope>NUCLEOTIDE SEQUENCE [LARGE SCALE GENOMIC DNA]</scope>
    <source>
        <strain evidence="9 10">BLCC-F50</strain>
    </source>
</reference>
<evidence type="ECO:0000313" key="10">
    <source>
        <dbReference type="Proteomes" id="UP001576784"/>
    </source>
</evidence>
<sequence>MSVVAMASNEIQKLRPSLPIPTAIKGAEIGSFAHFTVTVRLPEIAQRVIAENEFPSSIEQNLAALIGEIPNGEIRDLQDADAPDLAAWTGYIEPYKGSNWLDVPWYFVEAYFYRRILEATTYFQVGSWQNVDPYEKQKRLGLETTIDAIGALSGFVKSAIASTTDIETKKSAFRQLLSADLWGNRVDLSLWPIMEGGSSRVESTREQSYILVDDTPIIAEKVVNFQNLRVDFIVDNAGFELIGDLCLADYLLASHAAEVVYLHLKAHPIFVSDAMSKDVLYTIAFLTQATDLNLKELGWRLKDYLDNGRLLCQENFFWTSPLAFWEMPESLDQELSNSNLIIVKGDANYRRTVGDRHWEYTTPYQSITSYFPAPFVALRTLKSELATGLSTEQLKQLPQQDTQWLTNGQWGVIQFVERDR</sequence>
<evidence type="ECO:0000256" key="1">
    <source>
        <dbReference type="ARBA" id="ARBA00001326"/>
    </source>
</evidence>
<evidence type="ECO:0000256" key="3">
    <source>
        <dbReference type="ARBA" id="ARBA00009519"/>
    </source>
</evidence>
<evidence type="ECO:0000256" key="4">
    <source>
        <dbReference type="ARBA" id="ARBA00022723"/>
    </source>
</evidence>
<dbReference type="Gene3D" id="1.20.930.60">
    <property type="match status" value="1"/>
</dbReference>
<dbReference type="Proteomes" id="UP001576784">
    <property type="component" value="Unassembled WGS sequence"/>
</dbReference>
<dbReference type="InterPro" id="IPR039763">
    <property type="entry name" value="ARMT1"/>
</dbReference>
<dbReference type="Pfam" id="PF01937">
    <property type="entry name" value="ARMT1-like_dom"/>
    <property type="match status" value="1"/>
</dbReference>
<keyword evidence="10" id="KW-1185">Reference proteome</keyword>
<evidence type="ECO:0000259" key="8">
    <source>
        <dbReference type="Pfam" id="PF01937"/>
    </source>
</evidence>
<dbReference type="SUPFAM" id="SSF111321">
    <property type="entry name" value="AF1104-like"/>
    <property type="match status" value="1"/>
</dbReference>
<proteinExistence type="inferred from homology"/>
<evidence type="ECO:0000256" key="6">
    <source>
        <dbReference type="ARBA" id="ARBA00023211"/>
    </source>
</evidence>
<organism evidence="9 10">
    <name type="scientific">Floridaenema flaviceps BLCC-F50</name>
    <dbReference type="NCBI Taxonomy" id="3153642"/>
    <lineage>
        <taxon>Bacteria</taxon>
        <taxon>Bacillati</taxon>
        <taxon>Cyanobacteriota</taxon>
        <taxon>Cyanophyceae</taxon>
        <taxon>Oscillatoriophycideae</taxon>
        <taxon>Aerosakkonematales</taxon>
        <taxon>Aerosakkonemataceae</taxon>
        <taxon>Floridanema</taxon>
        <taxon>Floridanema flaviceps</taxon>
    </lineage>
</organism>
<comment type="catalytic activity">
    <reaction evidence="7">
        <text>beta-D-fructose 6-phosphate = dihydroxyacetone + D-glyceraldehyde 3-phosphate</text>
        <dbReference type="Rhea" id="RHEA:28002"/>
        <dbReference type="ChEBI" id="CHEBI:16016"/>
        <dbReference type="ChEBI" id="CHEBI:57634"/>
        <dbReference type="ChEBI" id="CHEBI:59776"/>
    </reaction>
</comment>
<dbReference type="InterPro" id="IPR002791">
    <property type="entry name" value="ARMT1-like_metal-bd"/>
</dbReference>
<evidence type="ECO:0000313" key="9">
    <source>
        <dbReference type="EMBL" id="MFB2892059.1"/>
    </source>
</evidence>
<evidence type="ECO:0000256" key="7">
    <source>
        <dbReference type="ARBA" id="ARBA00048809"/>
    </source>
</evidence>
<evidence type="ECO:0000256" key="2">
    <source>
        <dbReference type="ARBA" id="ARBA00001936"/>
    </source>
</evidence>
<keyword evidence="6" id="KW-0464">Manganese</keyword>
<feature type="domain" description="Damage-control phosphatase ARMT1-like metal-binding" evidence="8">
    <location>
        <begin position="37"/>
        <end position="392"/>
    </location>
</feature>
<keyword evidence="5" id="KW-0378">Hydrolase</keyword>
<comment type="catalytic activity">
    <reaction evidence="1">
        <text>beta-D-fructose 1-phosphate + H2O = D-fructose + phosphate</text>
        <dbReference type="Rhea" id="RHEA:35603"/>
        <dbReference type="ChEBI" id="CHEBI:15377"/>
        <dbReference type="ChEBI" id="CHEBI:37721"/>
        <dbReference type="ChEBI" id="CHEBI:43474"/>
        <dbReference type="ChEBI" id="CHEBI:138881"/>
    </reaction>
</comment>
<evidence type="ECO:0000256" key="5">
    <source>
        <dbReference type="ARBA" id="ARBA00022801"/>
    </source>
</evidence>
<dbReference type="EMBL" id="JBHFNR010000022">
    <property type="protein sequence ID" value="MFB2892059.1"/>
    <property type="molecule type" value="Genomic_DNA"/>
</dbReference>
<dbReference type="PANTHER" id="PTHR12260:SF6">
    <property type="entry name" value="DAMAGE-CONTROL PHOSPHATASE ARMT1"/>
    <property type="match status" value="1"/>
</dbReference>
<comment type="caution">
    <text evidence="9">The sequence shown here is derived from an EMBL/GenBank/DDBJ whole genome shotgun (WGS) entry which is preliminary data.</text>
</comment>